<evidence type="ECO:0000256" key="2">
    <source>
        <dbReference type="SAM" id="Phobius"/>
    </source>
</evidence>
<accession>A0A068VBX6</accession>
<evidence type="ECO:0000256" key="1">
    <source>
        <dbReference type="SAM" id="MobiDB-lite"/>
    </source>
</evidence>
<dbReference type="AlphaFoldDB" id="A0A068VBX6"/>
<gene>
    <name evidence="3" type="ORF">GSCOC_T00010851001</name>
</gene>
<keyword evidence="2" id="KW-1133">Transmembrane helix</keyword>
<feature type="transmembrane region" description="Helical" evidence="2">
    <location>
        <begin position="29"/>
        <end position="52"/>
    </location>
</feature>
<keyword evidence="4" id="KW-1185">Reference proteome</keyword>
<sequence>MKEGETVSQAVETEEGRGEMMRKRRRKSIIRVFAISIVRYIMYIVIMLYNIYYICTVKNYYIIYKYY</sequence>
<evidence type="ECO:0000313" key="4">
    <source>
        <dbReference type="Proteomes" id="UP000295252"/>
    </source>
</evidence>
<feature type="region of interest" description="Disordered" evidence="1">
    <location>
        <begin position="1"/>
        <end position="24"/>
    </location>
</feature>
<dbReference type="Proteomes" id="UP000295252">
    <property type="component" value="Unassembled WGS sequence"/>
</dbReference>
<dbReference type="InParanoid" id="A0A068VBX6"/>
<proteinExistence type="predicted"/>
<keyword evidence="2" id="KW-0472">Membrane</keyword>
<dbReference type="Gramene" id="CDP18345">
    <property type="protein sequence ID" value="CDP18345"/>
    <property type="gene ID" value="GSCOC_T00010851001"/>
</dbReference>
<name>A0A068VBX6_COFCA</name>
<keyword evidence="2" id="KW-0812">Transmembrane</keyword>
<dbReference type="EMBL" id="HG739312">
    <property type="protein sequence ID" value="CDP18345.1"/>
    <property type="molecule type" value="Genomic_DNA"/>
</dbReference>
<evidence type="ECO:0000313" key="3">
    <source>
        <dbReference type="EMBL" id="CDP18345.1"/>
    </source>
</evidence>
<protein>
    <submittedName>
        <fullName evidence="3">DH200=94 genomic scaffold, scaffold_228</fullName>
    </submittedName>
</protein>
<feature type="compositionally biased region" description="Polar residues" evidence="1">
    <location>
        <begin position="1"/>
        <end position="11"/>
    </location>
</feature>
<organism evidence="3 4">
    <name type="scientific">Coffea canephora</name>
    <name type="common">Robusta coffee</name>
    <dbReference type="NCBI Taxonomy" id="49390"/>
    <lineage>
        <taxon>Eukaryota</taxon>
        <taxon>Viridiplantae</taxon>
        <taxon>Streptophyta</taxon>
        <taxon>Embryophyta</taxon>
        <taxon>Tracheophyta</taxon>
        <taxon>Spermatophyta</taxon>
        <taxon>Magnoliopsida</taxon>
        <taxon>eudicotyledons</taxon>
        <taxon>Gunneridae</taxon>
        <taxon>Pentapetalae</taxon>
        <taxon>asterids</taxon>
        <taxon>lamiids</taxon>
        <taxon>Gentianales</taxon>
        <taxon>Rubiaceae</taxon>
        <taxon>Ixoroideae</taxon>
        <taxon>Gardenieae complex</taxon>
        <taxon>Bertiereae - Coffeeae clade</taxon>
        <taxon>Coffeeae</taxon>
        <taxon>Coffea</taxon>
    </lineage>
</organism>
<reference evidence="4" key="1">
    <citation type="journal article" date="2014" name="Science">
        <title>The coffee genome provides insight into the convergent evolution of caffeine biosynthesis.</title>
        <authorList>
            <person name="Denoeud F."/>
            <person name="Carretero-Paulet L."/>
            <person name="Dereeper A."/>
            <person name="Droc G."/>
            <person name="Guyot R."/>
            <person name="Pietrella M."/>
            <person name="Zheng C."/>
            <person name="Alberti A."/>
            <person name="Anthony F."/>
            <person name="Aprea G."/>
            <person name="Aury J.M."/>
            <person name="Bento P."/>
            <person name="Bernard M."/>
            <person name="Bocs S."/>
            <person name="Campa C."/>
            <person name="Cenci A."/>
            <person name="Combes M.C."/>
            <person name="Crouzillat D."/>
            <person name="Da Silva C."/>
            <person name="Daddiego L."/>
            <person name="De Bellis F."/>
            <person name="Dussert S."/>
            <person name="Garsmeur O."/>
            <person name="Gayraud T."/>
            <person name="Guignon V."/>
            <person name="Jahn K."/>
            <person name="Jamilloux V."/>
            <person name="Joet T."/>
            <person name="Labadie K."/>
            <person name="Lan T."/>
            <person name="Leclercq J."/>
            <person name="Lepelley M."/>
            <person name="Leroy T."/>
            <person name="Li L.T."/>
            <person name="Librado P."/>
            <person name="Lopez L."/>
            <person name="Munoz A."/>
            <person name="Noel B."/>
            <person name="Pallavicini A."/>
            <person name="Perrotta G."/>
            <person name="Poncet V."/>
            <person name="Pot D."/>
            <person name="Priyono X."/>
            <person name="Rigoreau M."/>
            <person name="Rouard M."/>
            <person name="Rozas J."/>
            <person name="Tranchant-Dubreuil C."/>
            <person name="VanBuren R."/>
            <person name="Zhang Q."/>
            <person name="Andrade A.C."/>
            <person name="Argout X."/>
            <person name="Bertrand B."/>
            <person name="de Kochko A."/>
            <person name="Graziosi G."/>
            <person name="Henry R.J."/>
            <person name="Jayarama X."/>
            <person name="Ming R."/>
            <person name="Nagai C."/>
            <person name="Rounsley S."/>
            <person name="Sankoff D."/>
            <person name="Giuliano G."/>
            <person name="Albert V.A."/>
            <person name="Wincker P."/>
            <person name="Lashermes P."/>
        </authorList>
    </citation>
    <scope>NUCLEOTIDE SEQUENCE [LARGE SCALE GENOMIC DNA]</scope>
    <source>
        <strain evidence="4">cv. DH200-94</strain>
    </source>
</reference>